<dbReference type="Proteomes" id="UP000653454">
    <property type="component" value="Unassembled WGS sequence"/>
</dbReference>
<gene>
    <name evidence="2" type="ORF">PLXY2_LOCUS16530</name>
</gene>
<dbReference type="EMBL" id="CAJHNJ030000541">
    <property type="protein sequence ID" value="CAG9138281.1"/>
    <property type="molecule type" value="Genomic_DNA"/>
</dbReference>
<name>A0A8S4GEJ9_PLUXY</name>
<evidence type="ECO:0000256" key="1">
    <source>
        <dbReference type="SAM" id="MobiDB-lite"/>
    </source>
</evidence>
<feature type="non-terminal residue" evidence="2">
    <location>
        <position position="41"/>
    </location>
</feature>
<dbReference type="AlphaFoldDB" id="A0A8S4GEJ9"/>
<reference evidence="2" key="1">
    <citation type="submission" date="2020-11" db="EMBL/GenBank/DDBJ databases">
        <authorList>
            <person name="Whiteford S."/>
        </authorList>
    </citation>
    <scope>NUCLEOTIDE SEQUENCE</scope>
</reference>
<keyword evidence="3" id="KW-1185">Reference proteome</keyword>
<organism evidence="2 3">
    <name type="scientific">Plutella xylostella</name>
    <name type="common">Diamondback moth</name>
    <name type="synonym">Plutella maculipennis</name>
    <dbReference type="NCBI Taxonomy" id="51655"/>
    <lineage>
        <taxon>Eukaryota</taxon>
        <taxon>Metazoa</taxon>
        <taxon>Ecdysozoa</taxon>
        <taxon>Arthropoda</taxon>
        <taxon>Hexapoda</taxon>
        <taxon>Insecta</taxon>
        <taxon>Pterygota</taxon>
        <taxon>Neoptera</taxon>
        <taxon>Endopterygota</taxon>
        <taxon>Lepidoptera</taxon>
        <taxon>Glossata</taxon>
        <taxon>Ditrysia</taxon>
        <taxon>Yponomeutoidea</taxon>
        <taxon>Plutellidae</taxon>
        <taxon>Plutella</taxon>
    </lineage>
</organism>
<feature type="region of interest" description="Disordered" evidence="1">
    <location>
        <begin position="1"/>
        <end position="41"/>
    </location>
</feature>
<accession>A0A8S4GEJ9</accession>
<evidence type="ECO:0000313" key="3">
    <source>
        <dbReference type="Proteomes" id="UP000653454"/>
    </source>
</evidence>
<comment type="caution">
    <text evidence="2">The sequence shown here is derived from an EMBL/GenBank/DDBJ whole genome shotgun (WGS) entry which is preliminary data.</text>
</comment>
<protein>
    <submittedName>
        <fullName evidence="2">(diamondback moth) hypothetical protein</fullName>
    </submittedName>
</protein>
<proteinExistence type="predicted"/>
<evidence type="ECO:0000313" key="2">
    <source>
        <dbReference type="EMBL" id="CAG9138281.1"/>
    </source>
</evidence>
<sequence length="41" mass="4502">MSSRHLRKVLGDQSLPPPDDSEEEGYEPPCVQAPTTSRYAG</sequence>